<organism evidence="3">
    <name type="scientific">Sulfolobus acidocaldarius N8</name>
    <dbReference type="NCBI Taxonomy" id="1028566"/>
    <lineage>
        <taxon>Archaea</taxon>
        <taxon>Thermoproteota</taxon>
        <taxon>Thermoprotei</taxon>
        <taxon>Sulfolobales</taxon>
        <taxon>Sulfolobaceae</taxon>
        <taxon>Sulfolobus</taxon>
    </lineage>
</organism>
<gene>
    <name evidence="2" type="ORF">SacN8_02645</name>
</gene>
<dbReference type="InterPro" id="IPR012922">
    <property type="entry name" value="ORF_D-335"/>
</dbReference>
<feature type="domain" description="ORF D-335-like" evidence="1">
    <location>
        <begin position="6"/>
        <end position="31"/>
    </location>
</feature>
<evidence type="ECO:0000313" key="3">
    <source>
        <dbReference type="Proteomes" id="UP000011281"/>
    </source>
</evidence>
<dbReference type="Pfam" id="PF07935">
    <property type="entry name" value="SSV1_ORF_D-335"/>
    <property type="match status" value="1"/>
</dbReference>
<dbReference type="HOGENOM" id="CLU_3371409_0_0_2"/>
<accession>M1INS3</accession>
<protein>
    <recommendedName>
        <fullName evidence="1">ORF D-335-like domain-containing protein</fullName>
    </recommendedName>
</protein>
<sequence length="34" mass="4108">MGNKTFSFGDIRIREVYGRYYLYSLEKIEGNKMK</sequence>
<evidence type="ECO:0000259" key="1">
    <source>
        <dbReference type="Pfam" id="PF07935"/>
    </source>
</evidence>
<reference evidence="2 3" key="1">
    <citation type="journal article" date="2012" name="ISME J.">
        <title>Genomic evidence of rapid, global-scale gene flow in a Sulfolobus species.</title>
        <authorList>
            <person name="Mao D."/>
            <person name="Grogan D."/>
        </authorList>
    </citation>
    <scope>NUCLEOTIDE SEQUENCE [LARGE SCALE GENOMIC DNA]</scope>
    <source>
        <strain evidence="2 3">N8</strain>
    </source>
</reference>
<name>M1INS3_9CREN</name>
<dbReference type="KEGG" id="sacn:SacN8_02645"/>
<proteinExistence type="predicted"/>
<evidence type="ECO:0000313" key="2">
    <source>
        <dbReference type="EMBL" id="AGE70507.1"/>
    </source>
</evidence>
<dbReference type="AlphaFoldDB" id="M1INS3"/>
<dbReference type="EMBL" id="CP002817">
    <property type="protein sequence ID" value="AGE70507.1"/>
    <property type="molecule type" value="Genomic_DNA"/>
</dbReference>
<dbReference type="Proteomes" id="UP000011281">
    <property type="component" value="Chromosome"/>
</dbReference>